<feature type="compositionally biased region" description="Polar residues" evidence="1">
    <location>
        <begin position="235"/>
        <end position="249"/>
    </location>
</feature>
<reference evidence="2 3" key="1">
    <citation type="submission" date="2015-07" db="EMBL/GenBank/DDBJ databases">
        <title>Comparative genomics of the Sigatoka disease complex on banana suggests a link between parallel evolutionary changes in Pseudocercospora fijiensis and Pseudocercospora eumusae and increased virulence on the banana host.</title>
        <authorList>
            <person name="Chang T.-C."/>
            <person name="Salvucci A."/>
            <person name="Crous P.W."/>
            <person name="Stergiopoulos I."/>
        </authorList>
    </citation>
    <scope>NUCLEOTIDE SEQUENCE [LARGE SCALE GENOMIC DNA]</scope>
    <source>
        <strain evidence="2 3">CBS 114824</strain>
    </source>
</reference>
<organism evidence="2 3">
    <name type="scientific">Pseudocercospora eumusae</name>
    <dbReference type="NCBI Taxonomy" id="321146"/>
    <lineage>
        <taxon>Eukaryota</taxon>
        <taxon>Fungi</taxon>
        <taxon>Dikarya</taxon>
        <taxon>Ascomycota</taxon>
        <taxon>Pezizomycotina</taxon>
        <taxon>Dothideomycetes</taxon>
        <taxon>Dothideomycetidae</taxon>
        <taxon>Mycosphaerellales</taxon>
        <taxon>Mycosphaerellaceae</taxon>
        <taxon>Pseudocercospora</taxon>
    </lineage>
</organism>
<feature type="compositionally biased region" description="Basic and acidic residues" evidence="1">
    <location>
        <begin position="158"/>
        <end position="168"/>
    </location>
</feature>
<feature type="region of interest" description="Disordered" evidence="1">
    <location>
        <begin position="137"/>
        <end position="179"/>
    </location>
</feature>
<proteinExistence type="predicted"/>
<comment type="caution">
    <text evidence="2">The sequence shown here is derived from an EMBL/GenBank/DDBJ whole genome shotgun (WGS) entry which is preliminary data.</text>
</comment>
<keyword evidence="3" id="KW-1185">Reference proteome</keyword>
<dbReference type="Proteomes" id="UP000070133">
    <property type="component" value="Unassembled WGS sequence"/>
</dbReference>
<dbReference type="AlphaFoldDB" id="A0A139HFJ5"/>
<sequence>MCKVQQRIHKCNHRSEHHLSNCLNHTRCMAQQAWSGYPYITIFTTLECPPCQFQAKKSKYMDKYRDTMSSTRDLGDDLTEALELEYPQMPLIISQNKRPGLRKYTDFKVKKSRLSQSMTPDDCEVRRISRSSDINVFEDEGGNESQGVGVDGECDEDPISKNCDRSDIDPDDCAVDDDQGNDLSAKNTIAGESQHTAELTSINHVKLVKTKTTISKVDYRERKDSGKEVRDSGRASESPQPLTPCQSTLPTLTACQTPRARNENLDNARWRDTDGLKTHDTGMAQTTQLEPPPRNLLRRVGFKKSENPMREYWRRKDSGEQMW</sequence>
<dbReference type="EMBL" id="LFZN01000060">
    <property type="protein sequence ID" value="KXT01186.1"/>
    <property type="molecule type" value="Genomic_DNA"/>
</dbReference>
<name>A0A139HFJ5_9PEZI</name>
<dbReference type="OrthoDB" id="3644471at2759"/>
<feature type="compositionally biased region" description="Basic and acidic residues" evidence="1">
    <location>
        <begin position="218"/>
        <end position="234"/>
    </location>
</feature>
<gene>
    <name evidence="2" type="ORF">AC578_612</name>
</gene>
<accession>A0A139HFJ5</accession>
<protein>
    <submittedName>
        <fullName evidence="2">Uncharacterized protein</fullName>
    </submittedName>
</protein>
<feature type="compositionally biased region" description="Acidic residues" evidence="1">
    <location>
        <begin position="169"/>
        <end position="179"/>
    </location>
</feature>
<feature type="region of interest" description="Disordered" evidence="1">
    <location>
        <begin position="218"/>
        <end position="249"/>
    </location>
</feature>
<evidence type="ECO:0000313" key="3">
    <source>
        <dbReference type="Proteomes" id="UP000070133"/>
    </source>
</evidence>
<evidence type="ECO:0000313" key="2">
    <source>
        <dbReference type="EMBL" id="KXT01186.1"/>
    </source>
</evidence>
<evidence type="ECO:0000256" key="1">
    <source>
        <dbReference type="SAM" id="MobiDB-lite"/>
    </source>
</evidence>